<dbReference type="InterPro" id="IPR034289">
    <property type="entry name" value="CuRO_3_LCC"/>
</dbReference>
<dbReference type="InterPro" id="IPR034285">
    <property type="entry name" value="CuRO_2_LCC"/>
</dbReference>
<evidence type="ECO:0000256" key="10">
    <source>
        <dbReference type="ARBA" id="ARBA00023008"/>
    </source>
</evidence>
<dbReference type="Proteomes" id="UP001345219">
    <property type="component" value="Chromosome 4"/>
</dbReference>
<organism evidence="17 18">
    <name type="scientific">Trapa incisa</name>
    <dbReference type="NCBI Taxonomy" id="236973"/>
    <lineage>
        <taxon>Eukaryota</taxon>
        <taxon>Viridiplantae</taxon>
        <taxon>Streptophyta</taxon>
        <taxon>Embryophyta</taxon>
        <taxon>Tracheophyta</taxon>
        <taxon>Spermatophyta</taxon>
        <taxon>Magnoliopsida</taxon>
        <taxon>eudicotyledons</taxon>
        <taxon>Gunneridae</taxon>
        <taxon>Pentapetalae</taxon>
        <taxon>rosids</taxon>
        <taxon>malvids</taxon>
        <taxon>Myrtales</taxon>
        <taxon>Lythraceae</taxon>
        <taxon>Trapa</taxon>
    </lineage>
</organism>
<evidence type="ECO:0000313" key="18">
    <source>
        <dbReference type="Proteomes" id="UP001345219"/>
    </source>
</evidence>
<dbReference type="NCBIfam" id="TIGR03389">
    <property type="entry name" value="laccase"/>
    <property type="match status" value="1"/>
</dbReference>
<evidence type="ECO:0000256" key="9">
    <source>
        <dbReference type="ARBA" id="ARBA00023002"/>
    </source>
</evidence>
<keyword evidence="7 13" id="KW-0479">Metal-binding</keyword>
<dbReference type="InterPro" id="IPR045087">
    <property type="entry name" value="Cu-oxidase_fam"/>
</dbReference>
<feature type="domain" description="Plastocyanin-like" evidence="15">
    <location>
        <begin position="441"/>
        <end position="574"/>
    </location>
</feature>
<keyword evidence="13" id="KW-0732">Signal</keyword>
<dbReference type="GO" id="GO:0005507">
    <property type="term" value="F:copper ion binding"/>
    <property type="evidence" value="ECO:0007669"/>
    <property type="project" value="InterPro"/>
</dbReference>
<dbReference type="GO" id="GO:0048046">
    <property type="term" value="C:apoplast"/>
    <property type="evidence" value="ECO:0007669"/>
    <property type="project" value="UniProtKB-SubCell"/>
</dbReference>
<dbReference type="PANTHER" id="PTHR11709">
    <property type="entry name" value="MULTI-COPPER OXIDASE"/>
    <property type="match status" value="1"/>
</dbReference>
<dbReference type="CDD" id="cd13875">
    <property type="entry name" value="CuRO_2_LCC_plant"/>
    <property type="match status" value="1"/>
</dbReference>
<comment type="subcellular location">
    <subcellularLocation>
        <location evidence="2 13">Secreted</location>
        <location evidence="2 13">Extracellular space</location>
        <location evidence="2 13">Apoplast</location>
    </subcellularLocation>
</comment>
<keyword evidence="18" id="KW-1185">Reference proteome</keyword>
<dbReference type="Pfam" id="PF07731">
    <property type="entry name" value="Cu-oxidase_2"/>
    <property type="match status" value="1"/>
</dbReference>
<name>A0AAN7JNM4_9MYRT</name>
<dbReference type="CDD" id="cd13849">
    <property type="entry name" value="CuRO_1_LCC_plant"/>
    <property type="match status" value="1"/>
</dbReference>
<feature type="domain" description="Plastocyanin-like" evidence="16">
    <location>
        <begin position="47"/>
        <end position="161"/>
    </location>
</feature>
<dbReference type="InterPro" id="IPR008972">
    <property type="entry name" value="Cupredoxin"/>
</dbReference>
<dbReference type="InterPro" id="IPR033138">
    <property type="entry name" value="Cu_oxidase_CS"/>
</dbReference>
<feature type="signal peptide" evidence="13">
    <location>
        <begin position="1"/>
        <end position="36"/>
    </location>
</feature>
<keyword evidence="8 13" id="KW-0677">Repeat</keyword>
<evidence type="ECO:0000256" key="13">
    <source>
        <dbReference type="RuleBase" id="RU361119"/>
    </source>
</evidence>
<dbReference type="PANTHER" id="PTHR11709:SF292">
    <property type="entry name" value="LACCASE-1"/>
    <property type="match status" value="1"/>
</dbReference>
<dbReference type="CDD" id="cd13897">
    <property type="entry name" value="CuRO_3_LCC_plant"/>
    <property type="match status" value="1"/>
</dbReference>
<gene>
    <name evidence="17" type="ORF">SAY87_004298</name>
</gene>
<dbReference type="InterPro" id="IPR034288">
    <property type="entry name" value="CuRO_1_LCC"/>
</dbReference>
<evidence type="ECO:0000256" key="7">
    <source>
        <dbReference type="ARBA" id="ARBA00022723"/>
    </source>
</evidence>
<dbReference type="InterPro" id="IPR011706">
    <property type="entry name" value="Cu-oxidase_C"/>
</dbReference>
<evidence type="ECO:0000256" key="2">
    <source>
        <dbReference type="ARBA" id="ARBA00004271"/>
    </source>
</evidence>
<dbReference type="SUPFAM" id="SSF49503">
    <property type="entry name" value="Cupredoxins"/>
    <property type="match status" value="3"/>
</dbReference>
<keyword evidence="12 13" id="KW-0439">Lignin degradation</keyword>
<reference evidence="17 18" key="1">
    <citation type="journal article" date="2023" name="Hortic Res">
        <title>Pangenome of water caltrop reveals structural variations and asymmetric subgenome divergence after allopolyploidization.</title>
        <authorList>
            <person name="Zhang X."/>
            <person name="Chen Y."/>
            <person name="Wang L."/>
            <person name="Yuan Y."/>
            <person name="Fang M."/>
            <person name="Shi L."/>
            <person name="Lu R."/>
            <person name="Comes H.P."/>
            <person name="Ma Y."/>
            <person name="Chen Y."/>
            <person name="Huang G."/>
            <person name="Zhou Y."/>
            <person name="Zheng Z."/>
            <person name="Qiu Y."/>
        </authorList>
    </citation>
    <scope>NUCLEOTIDE SEQUENCE [LARGE SCALE GENOMIC DNA]</scope>
    <source>
        <tissue evidence="17">Roots</tissue>
    </source>
</reference>
<keyword evidence="5 13" id="KW-0052">Apoplast</keyword>
<keyword evidence="10 13" id="KW-0186">Copper</keyword>
<evidence type="ECO:0000256" key="11">
    <source>
        <dbReference type="ARBA" id="ARBA00023180"/>
    </source>
</evidence>
<evidence type="ECO:0000256" key="6">
    <source>
        <dbReference type="ARBA" id="ARBA00022525"/>
    </source>
</evidence>
<dbReference type="InterPro" id="IPR017761">
    <property type="entry name" value="Laccase"/>
</dbReference>
<keyword evidence="9 13" id="KW-0560">Oxidoreductase</keyword>
<dbReference type="Pfam" id="PF07732">
    <property type="entry name" value="Cu-oxidase_3"/>
    <property type="match status" value="1"/>
</dbReference>
<evidence type="ECO:0000259" key="16">
    <source>
        <dbReference type="Pfam" id="PF07732"/>
    </source>
</evidence>
<evidence type="ECO:0000256" key="1">
    <source>
        <dbReference type="ARBA" id="ARBA00000349"/>
    </source>
</evidence>
<dbReference type="PROSITE" id="PS00079">
    <property type="entry name" value="MULTICOPPER_OXIDASE1"/>
    <property type="match status" value="1"/>
</dbReference>
<comment type="function">
    <text evidence="13">Lignin degradation and detoxification of lignin-derived products.</text>
</comment>
<dbReference type="InterPro" id="IPR002355">
    <property type="entry name" value="Cu_oxidase_Cu_BS"/>
</dbReference>
<evidence type="ECO:0000313" key="17">
    <source>
        <dbReference type="EMBL" id="KAK4750816.1"/>
    </source>
</evidence>
<evidence type="ECO:0000256" key="5">
    <source>
        <dbReference type="ARBA" id="ARBA00022523"/>
    </source>
</evidence>
<comment type="cofactor">
    <cofactor evidence="13">
        <name>Cu cation</name>
        <dbReference type="ChEBI" id="CHEBI:23378"/>
    </cofactor>
    <text evidence="13">Binds 4 Cu cations per monomer.</text>
</comment>
<keyword evidence="11" id="KW-0325">Glycoprotein</keyword>
<comment type="caution">
    <text evidence="17">The sequence shown here is derived from an EMBL/GenBank/DDBJ whole genome shotgun (WGS) entry which is preliminary data.</text>
</comment>
<evidence type="ECO:0000259" key="14">
    <source>
        <dbReference type="Pfam" id="PF00394"/>
    </source>
</evidence>
<evidence type="ECO:0000256" key="3">
    <source>
        <dbReference type="ARBA" id="ARBA00010609"/>
    </source>
</evidence>
<dbReference type="GO" id="GO:0046274">
    <property type="term" value="P:lignin catabolic process"/>
    <property type="evidence" value="ECO:0007669"/>
    <property type="project" value="UniProtKB-KW"/>
</dbReference>
<dbReference type="PROSITE" id="PS00080">
    <property type="entry name" value="MULTICOPPER_OXIDASE2"/>
    <property type="match status" value="1"/>
</dbReference>
<dbReference type="Gene3D" id="2.60.40.420">
    <property type="entry name" value="Cupredoxins - blue copper proteins"/>
    <property type="match status" value="3"/>
</dbReference>
<dbReference type="EMBL" id="JAXIOK010000017">
    <property type="protein sequence ID" value="KAK4750816.1"/>
    <property type="molecule type" value="Genomic_DNA"/>
</dbReference>
<dbReference type="EC" id="1.10.3.2" evidence="4 13"/>
<sequence length="592" mass="65986">MDSLSCRVSDNTRQICHCLLWISLLILISWTNTTYSASPPTKRFHFNVEWKKVTRLCHTKQLLTVNGQYPGPTIAVNEGDNVEITVTNSILENTTIHWHGVRQYRTAWADGPAYITQCPIKGGKSYTYKFNVVDQRGTLFWHAHYGWQRASVHGPFIIYPRLPYPFPSPFHGEIPLIFGEWWNGDADAVGSEMMRYGGGPNSSEAYTINGFPGPLYPCSSKDTFIQTVEKGKTYLLRIINAALNDELFFAVADHNLTVVEVDAAYTKPFSTPAVMVAPGQTTTVLLTTDQYPDPSGNSMFPMAITPYLTSVFPFDNSTALGFLSYEKGSANPNPNYNLKVPNLPRMSDTPFATDLSRRTRSLGSRQYPCRVPKSFDKRIIVTVSLNLQDCPSNMTCKGYNGKRYFASMNNQSFVRPLTGSVLELHYKKNLTASTDSLATNFPEQPPETFDFTGVDPLSQNMNTEFGSKVLVVPYGTNLEIVLQGTSFLNVEDHPIHIHGHNFFIVGEGFGNYDPNRDPEGYNLVDPPERNTVAVPTGGWAAVRFRADNPGVWFVHCHLEVHTTWGLAMAFVVLDGPGPAQKMIPPPVDLPPC</sequence>
<dbReference type="Pfam" id="PF00394">
    <property type="entry name" value="Cu-oxidase"/>
    <property type="match status" value="1"/>
</dbReference>
<evidence type="ECO:0000256" key="12">
    <source>
        <dbReference type="ARBA" id="ARBA00023185"/>
    </source>
</evidence>
<comment type="catalytic activity">
    <reaction evidence="1 13">
        <text>4 hydroquinone + O2 = 4 benzosemiquinone + 2 H2O</text>
        <dbReference type="Rhea" id="RHEA:11276"/>
        <dbReference type="ChEBI" id="CHEBI:15377"/>
        <dbReference type="ChEBI" id="CHEBI:15379"/>
        <dbReference type="ChEBI" id="CHEBI:17594"/>
        <dbReference type="ChEBI" id="CHEBI:17977"/>
        <dbReference type="EC" id="1.10.3.2"/>
    </reaction>
</comment>
<dbReference type="AlphaFoldDB" id="A0AAN7JNM4"/>
<accession>A0AAN7JNM4</accession>
<evidence type="ECO:0000256" key="8">
    <source>
        <dbReference type="ARBA" id="ARBA00022737"/>
    </source>
</evidence>
<comment type="similarity">
    <text evidence="3 13">Belongs to the multicopper oxidase family.</text>
</comment>
<dbReference type="GO" id="GO:0052716">
    <property type="term" value="F:hydroquinone:oxygen oxidoreductase activity"/>
    <property type="evidence" value="ECO:0007669"/>
    <property type="project" value="UniProtKB-EC"/>
</dbReference>
<evidence type="ECO:0000259" key="15">
    <source>
        <dbReference type="Pfam" id="PF07731"/>
    </source>
</evidence>
<protein>
    <recommendedName>
        <fullName evidence="4 13">Laccase</fullName>
        <ecNumber evidence="4 13">1.10.3.2</ecNumber>
    </recommendedName>
    <alternativeName>
        <fullName evidence="13">Benzenediol:oxygen oxidoreductase</fullName>
    </alternativeName>
    <alternativeName>
        <fullName evidence="13">Diphenol oxidase</fullName>
    </alternativeName>
    <alternativeName>
        <fullName evidence="13">Urishiol oxidase</fullName>
    </alternativeName>
</protein>
<dbReference type="InterPro" id="IPR001117">
    <property type="entry name" value="Cu-oxidase_2nd"/>
</dbReference>
<evidence type="ECO:0000256" key="4">
    <source>
        <dbReference type="ARBA" id="ARBA00012297"/>
    </source>
</evidence>
<feature type="domain" description="Plastocyanin-like" evidence="14">
    <location>
        <begin position="173"/>
        <end position="327"/>
    </location>
</feature>
<proteinExistence type="inferred from homology"/>
<dbReference type="InterPro" id="IPR011707">
    <property type="entry name" value="Cu-oxidase-like_N"/>
</dbReference>
<feature type="chain" id="PRO_5042665565" description="Laccase" evidence="13">
    <location>
        <begin position="37"/>
        <end position="592"/>
    </location>
</feature>
<keyword evidence="6 13" id="KW-0964">Secreted</keyword>